<dbReference type="EMBL" id="CAJVCH010468152">
    <property type="protein sequence ID" value="CAG7820058.1"/>
    <property type="molecule type" value="Genomic_DNA"/>
</dbReference>
<feature type="non-terminal residue" evidence="1">
    <location>
        <position position="1"/>
    </location>
</feature>
<protein>
    <submittedName>
        <fullName evidence="1">Uncharacterized protein</fullName>
    </submittedName>
</protein>
<name>A0A8J2KN61_9HEXA</name>
<accession>A0A8J2KN61</accession>
<keyword evidence="2" id="KW-1185">Reference proteome</keyword>
<reference evidence="1" key="1">
    <citation type="submission" date="2021-06" db="EMBL/GenBank/DDBJ databases">
        <authorList>
            <person name="Hodson N. C."/>
            <person name="Mongue J. A."/>
            <person name="Jaron S. K."/>
        </authorList>
    </citation>
    <scope>NUCLEOTIDE SEQUENCE</scope>
</reference>
<gene>
    <name evidence="1" type="ORF">AFUS01_LOCUS30468</name>
</gene>
<organism evidence="1 2">
    <name type="scientific">Allacma fusca</name>
    <dbReference type="NCBI Taxonomy" id="39272"/>
    <lineage>
        <taxon>Eukaryota</taxon>
        <taxon>Metazoa</taxon>
        <taxon>Ecdysozoa</taxon>
        <taxon>Arthropoda</taxon>
        <taxon>Hexapoda</taxon>
        <taxon>Collembola</taxon>
        <taxon>Symphypleona</taxon>
        <taxon>Sminthuridae</taxon>
        <taxon>Allacma</taxon>
    </lineage>
</organism>
<dbReference type="AlphaFoldDB" id="A0A8J2KN61"/>
<dbReference type="Proteomes" id="UP000708208">
    <property type="component" value="Unassembled WGS sequence"/>
</dbReference>
<proteinExistence type="predicted"/>
<sequence>FKSEREIFTLRSKCYSCPMLGGVVAKCDLVKGLTHLKFPACCLIFS</sequence>
<comment type="caution">
    <text evidence="1">The sequence shown here is derived from an EMBL/GenBank/DDBJ whole genome shotgun (WGS) entry which is preliminary data.</text>
</comment>
<evidence type="ECO:0000313" key="2">
    <source>
        <dbReference type="Proteomes" id="UP000708208"/>
    </source>
</evidence>
<evidence type="ECO:0000313" key="1">
    <source>
        <dbReference type="EMBL" id="CAG7820058.1"/>
    </source>
</evidence>